<feature type="domain" description="Gamma-glutamylcyclotransferase AIG2-like" evidence="1">
    <location>
        <begin position="9"/>
        <end position="139"/>
    </location>
</feature>
<proteinExistence type="predicted"/>
<dbReference type="CDD" id="cd06661">
    <property type="entry name" value="GGCT_like"/>
    <property type="match status" value="1"/>
</dbReference>
<gene>
    <name evidence="2" type="ORF">H310_01352</name>
</gene>
<organism evidence="2">
    <name type="scientific">Aphanomyces invadans</name>
    <dbReference type="NCBI Taxonomy" id="157072"/>
    <lineage>
        <taxon>Eukaryota</taxon>
        <taxon>Sar</taxon>
        <taxon>Stramenopiles</taxon>
        <taxon>Oomycota</taxon>
        <taxon>Saprolegniomycetes</taxon>
        <taxon>Saprolegniales</taxon>
        <taxon>Verrucalvaceae</taxon>
        <taxon>Aphanomyces</taxon>
    </lineage>
</organism>
<dbReference type="VEuPathDB" id="FungiDB:H310_01352"/>
<protein>
    <recommendedName>
        <fullName evidence="1">Gamma-glutamylcyclotransferase AIG2-like domain-containing protein</fullName>
    </recommendedName>
</protein>
<dbReference type="Pfam" id="PF06094">
    <property type="entry name" value="GGACT"/>
    <property type="match status" value="1"/>
</dbReference>
<sequence>MTQPPRLPFFVYGTLMRGFRNYDKHVGSYASLRFVAERGSVANASLVHFAAGYPGMYDGGCGIVYGQVVTADDPQEYDALFQGLDALEDYYGPGHPSNEYNRVQVDVDCGTERIRAWTYYCVIPLERAVDTVPSGDWRQYMVDRTP</sequence>
<dbReference type="InterPro" id="IPR013024">
    <property type="entry name" value="GGCT-like"/>
</dbReference>
<evidence type="ECO:0000259" key="1">
    <source>
        <dbReference type="Pfam" id="PF06094"/>
    </source>
</evidence>
<dbReference type="GeneID" id="20078402"/>
<dbReference type="OrthoDB" id="57769at2759"/>
<evidence type="ECO:0000313" key="2">
    <source>
        <dbReference type="EMBL" id="ETW08850.1"/>
    </source>
</evidence>
<reference evidence="2" key="1">
    <citation type="submission" date="2013-12" db="EMBL/GenBank/DDBJ databases">
        <title>The Genome Sequence of Aphanomyces invadans NJM9701.</title>
        <authorList>
            <consortium name="The Broad Institute Genomics Platform"/>
            <person name="Russ C."/>
            <person name="Tyler B."/>
            <person name="van West P."/>
            <person name="Dieguez-Uribeondo J."/>
            <person name="Young S.K."/>
            <person name="Zeng Q."/>
            <person name="Gargeya S."/>
            <person name="Fitzgerald M."/>
            <person name="Abouelleil A."/>
            <person name="Alvarado L."/>
            <person name="Chapman S.B."/>
            <person name="Gainer-Dewar J."/>
            <person name="Goldberg J."/>
            <person name="Griggs A."/>
            <person name="Gujja S."/>
            <person name="Hansen M."/>
            <person name="Howarth C."/>
            <person name="Imamovic A."/>
            <person name="Ireland A."/>
            <person name="Larimer J."/>
            <person name="McCowan C."/>
            <person name="Murphy C."/>
            <person name="Pearson M."/>
            <person name="Poon T.W."/>
            <person name="Priest M."/>
            <person name="Roberts A."/>
            <person name="Saif S."/>
            <person name="Shea T."/>
            <person name="Sykes S."/>
            <person name="Wortman J."/>
            <person name="Nusbaum C."/>
            <person name="Birren B."/>
        </authorList>
    </citation>
    <scope>NUCLEOTIDE SEQUENCE [LARGE SCALE GENOMIC DNA]</scope>
    <source>
        <strain evidence="2">NJM9701</strain>
    </source>
</reference>
<dbReference type="Gene3D" id="3.10.490.10">
    <property type="entry name" value="Gamma-glutamyl cyclotransferase-like"/>
    <property type="match status" value="1"/>
</dbReference>
<dbReference type="RefSeq" id="XP_008862655.1">
    <property type="nucleotide sequence ID" value="XM_008864433.1"/>
</dbReference>
<dbReference type="EMBL" id="KI913953">
    <property type="protein sequence ID" value="ETW08850.1"/>
    <property type="molecule type" value="Genomic_DNA"/>
</dbReference>
<name>A0A024URP5_9STRA</name>
<dbReference type="InterPro" id="IPR036568">
    <property type="entry name" value="GGCT-like_sf"/>
</dbReference>
<dbReference type="AlphaFoldDB" id="A0A024URP5"/>
<dbReference type="eggNOG" id="ENOG502SXIC">
    <property type="taxonomic scope" value="Eukaryota"/>
</dbReference>
<dbReference type="SUPFAM" id="SSF110857">
    <property type="entry name" value="Gamma-glutamyl cyclotransferase-like"/>
    <property type="match status" value="1"/>
</dbReference>
<dbReference type="InterPro" id="IPR009288">
    <property type="entry name" value="AIG2-like_dom"/>
</dbReference>
<accession>A0A024URP5</accession>